<gene>
    <name evidence="6" type="ORF">ACFPU1_03665</name>
</gene>
<dbReference type="EMBL" id="JBHSOZ010000003">
    <property type="protein sequence ID" value="MFC5711869.1"/>
    <property type="molecule type" value="Genomic_DNA"/>
</dbReference>
<dbReference type="Pfam" id="PF01613">
    <property type="entry name" value="Flavin_Reduct"/>
    <property type="match status" value="1"/>
</dbReference>
<evidence type="ECO:0000259" key="5">
    <source>
        <dbReference type="SMART" id="SM00903"/>
    </source>
</evidence>
<name>A0ABW0YNA8_9BACI</name>
<dbReference type="RefSeq" id="WP_385938728.1">
    <property type="nucleotide sequence ID" value="NZ_JBHSOZ010000003.1"/>
</dbReference>
<feature type="domain" description="Flavin reductase like" evidence="5">
    <location>
        <begin position="19"/>
        <end position="172"/>
    </location>
</feature>
<comment type="caution">
    <text evidence="6">The sequence shown here is derived from an EMBL/GenBank/DDBJ whole genome shotgun (WGS) entry which is preliminary data.</text>
</comment>
<proteinExistence type="inferred from homology"/>
<evidence type="ECO:0000256" key="4">
    <source>
        <dbReference type="ARBA" id="ARBA00038054"/>
    </source>
</evidence>
<dbReference type="InterPro" id="IPR012349">
    <property type="entry name" value="Split_barrel_FMN-bd"/>
</dbReference>
<dbReference type="InterPro" id="IPR002563">
    <property type="entry name" value="Flavin_Rdtase-like_dom"/>
</dbReference>
<organism evidence="6 7">
    <name type="scientific">Thalassorhabdus alkalitolerans</name>
    <dbReference type="NCBI Taxonomy" id="2282697"/>
    <lineage>
        <taxon>Bacteria</taxon>
        <taxon>Bacillati</taxon>
        <taxon>Bacillota</taxon>
        <taxon>Bacilli</taxon>
        <taxon>Bacillales</taxon>
        <taxon>Bacillaceae</taxon>
        <taxon>Thalassorhabdus</taxon>
    </lineage>
</organism>
<dbReference type="Proteomes" id="UP001596142">
    <property type="component" value="Unassembled WGS sequence"/>
</dbReference>
<keyword evidence="3" id="KW-0288">FMN</keyword>
<reference evidence="7" key="1">
    <citation type="journal article" date="2019" name="Int. J. Syst. Evol. Microbiol.">
        <title>The Global Catalogue of Microorganisms (GCM) 10K type strain sequencing project: providing services to taxonomists for standard genome sequencing and annotation.</title>
        <authorList>
            <consortium name="The Broad Institute Genomics Platform"/>
            <consortium name="The Broad Institute Genome Sequencing Center for Infectious Disease"/>
            <person name="Wu L."/>
            <person name="Ma J."/>
        </authorList>
    </citation>
    <scope>NUCLEOTIDE SEQUENCE [LARGE SCALE GENOMIC DNA]</scope>
    <source>
        <strain evidence="7">CECT 7184</strain>
    </source>
</reference>
<dbReference type="GO" id="GO:0016491">
    <property type="term" value="F:oxidoreductase activity"/>
    <property type="evidence" value="ECO:0007669"/>
    <property type="project" value="UniProtKB-KW"/>
</dbReference>
<sequence length="204" mass="22337">MNIDAKNLSRKENYKLLISSILPRPIAFITTEGKDGTINAAPFSFFNVITAEPPLVGVSVGRKPDGSFKDTARNILEANNQFVIHIVDETLIEQVNQSAANYPANVSEVEETGLTLIKSEKVTVPVIKEAKVALECTLHQHMELGGKQDEPRCDFIIGEVVSYRVSDSLYKEGNIQTELLAPVSRLGGVDYGLLGEIISKPRPT</sequence>
<accession>A0ABW0YNA8</accession>
<dbReference type="SUPFAM" id="SSF50475">
    <property type="entry name" value="FMN-binding split barrel"/>
    <property type="match status" value="1"/>
</dbReference>
<dbReference type="EC" id="1.5.1.-" evidence="6"/>
<dbReference type="PANTHER" id="PTHR33798">
    <property type="entry name" value="FLAVOPROTEIN OXYGENASE"/>
    <property type="match status" value="1"/>
</dbReference>
<keyword evidence="2" id="KW-0285">Flavoprotein</keyword>
<evidence type="ECO:0000256" key="1">
    <source>
        <dbReference type="ARBA" id="ARBA00001917"/>
    </source>
</evidence>
<evidence type="ECO:0000256" key="2">
    <source>
        <dbReference type="ARBA" id="ARBA00022630"/>
    </source>
</evidence>
<comment type="similarity">
    <text evidence="4">Belongs to the flavoredoxin family.</text>
</comment>
<protein>
    <submittedName>
        <fullName evidence="6">Flavin reductase family protein</fullName>
        <ecNumber evidence="6">1.5.1.-</ecNumber>
    </submittedName>
</protein>
<keyword evidence="6" id="KW-0560">Oxidoreductase</keyword>
<dbReference type="Gene3D" id="2.30.110.10">
    <property type="entry name" value="Electron Transport, Fmn-binding Protein, Chain A"/>
    <property type="match status" value="1"/>
</dbReference>
<comment type="cofactor">
    <cofactor evidence="1">
        <name>FMN</name>
        <dbReference type="ChEBI" id="CHEBI:58210"/>
    </cofactor>
</comment>
<dbReference type="PANTHER" id="PTHR33798:SF5">
    <property type="entry name" value="FLAVIN REDUCTASE LIKE DOMAIN-CONTAINING PROTEIN"/>
    <property type="match status" value="1"/>
</dbReference>
<keyword evidence="7" id="KW-1185">Reference proteome</keyword>
<dbReference type="SMART" id="SM00903">
    <property type="entry name" value="Flavin_Reduct"/>
    <property type="match status" value="1"/>
</dbReference>
<evidence type="ECO:0000313" key="7">
    <source>
        <dbReference type="Proteomes" id="UP001596142"/>
    </source>
</evidence>
<evidence type="ECO:0000313" key="6">
    <source>
        <dbReference type="EMBL" id="MFC5711869.1"/>
    </source>
</evidence>
<evidence type="ECO:0000256" key="3">
    <source>
        <dbReference type="ARBA" id="ARBA00022643"/>
    </source>
</evidence>